<name>A0A401WA32_STREY</name>
<dbReference type="Proteomes" id="UP000286746">
    <property type="component" value="Unassembled WGS sequence"/>
</dbReference>
<protein>
    <submittedName>
        <fullName evidence="1">Uncharacterized protein</fullName>
    </submittedName>
</protein>
<keyword evidence="2" id="KW-1185">Reference proteome</keyword>
<evidence type="ECO:0000313" key="2">
    <source>
        <dbReference type="Proteomes" id="UP000286746"/>
    </source>
</evidence>
<sequence length="88" mass="9085">MISDLACLLAAVPGALFAAGVDRVLRPAPAAPVRAAHARAAASRFEDVPPGARWLACDTTTCAHLTTRHVPDGATYRCTGCDTLKGAQ</sequence>
<dbReference type="AlphaFoldDB" id="A0A401WA32"/>
<accession>A0A401WA32</accession>
<gene>
    <name evidence="1" type="ORF">GKJPGBOP_05897</name>
</gene>
<proteinExistence type="predicted"/>
<dbReference type="EMBL" id="BHZD01000001">
    <property type="protein sequence ID" value="GCD46150.1"/>
    <property type="molecule type" value="Genomic_DNA"/>
</dbReference>
<evidence type="ECO:0000313" key="1">
    <source>
        <dbReference type="EMBL" id="GCD46150.1"/>
    </source>
</evidence>
<organism evidence="1 2">
    <name type="scientific">Streptomyces paromomycinus</name>
    <name type="common">Streptomyces rimosus subsp. paromomycinus</name>
    <dbReference type="NCBI Taxonomy" id="92743"/>
    <lineage>
        <taxon>Bacteria</taxon>
        <taxon>Bacillati</taxon>
        <taxon>Actinomycetota</taxon>
        <taxon>Actinomycetes</taxon>
        <taxon>Kitasatosporales</taxon>
        <taxon>Streptomycetaceae</taxon>
        <taxon>Streptomyces</taxon>
    </lineage>
</organism>
<comment type="caution">
    <text evidence="1">The sequence shown here is derived from an EMBL/GenBank/DDBJ whole genome shotgun (WGS) entry which is preliminary data.</text>
</comment>
<dbReference type="RefSeq" id="WP_125056578.1">
    <property type="nucleotide sequence ID" value="NZ_BHZD01000001.1"/>
</dbReference>
<reference evidence="1 2" key="1">
    <citation type="submission" date="2018-11" db="EMBL/GenBank/DDBJ databases">
        <title>Whole genome sequence of Streptomyces paromomycinus NBRC 15454(T).</title>
        <authorList>
            <person name="Komaki H."/>
            <person name="Tamura T."/>
        </authorList>
    </citation>
    <scope>NUCLEOTIDE SEQUENCE [LARGE SCALE GENOMIC DNA]</scope>
    <source>
        <strain evidence="1 2">NBRC 15454</strain>
    </source>
</reference>